<dbReference type="SUPFAM" id="SSF51197">
    <property type="entry name" value="Clavaminate synthase-like"/>
    <property type="match status" value="1"/>
</dbReference>
<dbReference type="Gene3D" id="2.60.120.620">
    <property type="entry name" value="q2cbj1_9rhob like domain"/>
    <property type="match status" value="1"/>
</dbReference>
<organism evidence="11 12">
    <name type="scientific">Microbacterium horticulturae</name>
    <dbReference type="NCBI Taxonomy" id="3028316"/>
    <lineage>
        <taxon>Bacteria</taxon>
        <taxon>Bacillati</taxon>
        <taxon>Actinomycetota</taxon>
        <taxon>Actinomycetes</taxon>
        <taxon>Micrococcales</taxon>
        <taxon>Microbacteriaceae</taxon>
        <taxon>Microbacterium</taxon>
    </lineage>
</organism>
<gene>
    <name evidence="11" type="primary">thpD</name>
    <name evidence="11" type="ORF">PU630_05120</name>
</gene>
<dbReference type="RefSeq" id="WP_275279288.1">
    <property type="nucleotide sequence ID" value="NZ_CP119108.1"/>
</dbReference>
<evidence type="ECO:0000256" key="7">
    <source>
        <dbReference type="ARBA" id="ARBA00023002"/>
    </source>
</evidence>
<reference evidence="11 12" key="1">
    <citation type="submission" date="2023-03" db="EMBL/GenBank/DDBJ databases">
        <title>Genome sequence of Microbacterium sp. KACC 23027.</title>
        <authorList>
            <person name="Kim S."/>
            <person name="Heo J."/>
            <person name="Kwon S.-W."/>
        </authorList>
    </citation>
    <scope>NUCLEOTIDE SEQUENCE [LARGE SCALE GENOMIC DNA]</scope>
    <source>
        <strain evidence="11 12">KACC 23027</strain>
    </source>
</reference>
<keyword evidence="12" id="KW-1185">Reference proteome</keyword>
<comment type="subunit">
    <text evidence="4">Homodimer.</text>
</comment>
<dbReference type="Proteomes" id="UP001214553">
    <property type="component" value="Chromosome"/>
</dbReference>
<dbReference type="InterPro" id="IPR012774">
    <property type="entry name" value="EctD"/>
</dbReference>
<dbReference type="Pfam" id="PF05721">
    <property type="entry name" value="PhyH"/>
    <property type="match status" value="1"/>
</dbReference>
<protein>
    <recommendedName>
        <fullName evidence="10">Ectoine hydroxylase</fullName>
        <ecNumber evidence="10">1.14.11.55</ecNumber>
    </recommendedName>
</protein>
<dbReference type="PANTHER" id="PTHR20883:SF48">
    <property type="entry name" value="ECTOINE DIOXYGENASE"/>
    <property type="match status" value="1"/>
</dbReference>
<name>A0ABY8C0F3_9MICO</name>
<comment type="cofactor">
    <cofactor evidence="1">
        <name>Fe(2+)</name>
        <dbReference type="ChEBI" id="CHEBI:29033"/>
    </cofactor>
</comment>
<evidence type="ECO:0000256" key="6">
    <source>
        <dbReference type="ARBA" id="ARBA00022964"/>
    </source>
</evidence>
<evidence type="ECO:0000256" key="5">
    <source>
        <dbReference type="ARBA" id="ARBA00022723"/>
    </source>
</evidence>
<keyword evidence="7 11" id="KW-0560">Oxidoreductase</keyword>
<dbReference type="PANTHER" id="PTHR20883">
    <property type="entry name" value="PHYTANOYL-COA DIOXYGENASE DOMAIN CONTAINING 1"/>
    <property type="match status" value="1"/>
</dbReference>
<sequence length="298" mass="32800">MTTATVTEDLYPTRLAQAREPIRRSHPTVWGDAAAGPFTGEELNAHEARGFTILQDFVTADEVAAFTGELDRLSQDEALKDDPRVVTEKATGQVRSIFEVPALSEQLDALSRDPRLLDRARQLLGSDVYLHQSRINYMPGFKGTGFYWHSDFETWHAEDGMPTPRSVSCSIALTQNYPFNGGLMVMPGSHTVFVPCVGETPEDNYKSSLKAQEIGVPSEADITALADEFGIDQFTGPAGSALWFDCNIMHGSGNNITPFPRSNVFLVFNSVENTLVEPFGASAPRPEHVAHHDFTPLR</sequence>
<comment type="catalytic activity">
    <reaction evidence="9">
        <text>L-ectoine + 2-oxoglutarate + O2 = 5-hydroxyectoine + succinate + CO2</text>
        <dbReference type="Rhea" id="RHEA:45740"/>
        <dbReference type="ChEBI" id="CHEBI:15379"/>
        <dbReference type="ChEBI" id="CHEBI:16526"/>
        <dbReference type="ChEBI" id="CHEBI:16810"/>
        <dbReference type="ChEBI" id="CHEBI:30031"/>
        <dbReference type="ChEBI" id="CHEBI:58515"/>
        <dbReference type="ChEBI" id="CHEBI:85413"/>
        <dbReference type="EC" id="1.14.11.55"/>
    </reaction>
</comment>
<comment type="function">
    <text evidence="2">Involved in the biosynthesis of 5-hydroxyectoine, called compatible solute, which helps organisms to survive extreme osmotic stress by acting as a highly soluble organic osmolyte. Catalyzes the 2-oxoglutarate-dependent selective hydroxylation of L-ectoine to yield (4S,5S)-5-hydroxyectoine.</text>
</comment>
<dbReference type="EMBL" id="CP119108">
    <property type="protein sequence ID" value="WEG09939.1"/>
    <property type="molecule type" value="Genomic_DNA"/>
</dbReference>
<keyword evidence="8" id="KW-0408">Iron</keyword>
<dbReference type="InterPro" id="IPR008775">
    <property type="entry name" value="Phytyl_CoA_dOase-like"/>
</dbReference>
<dbReference type="EC" id="1.14.11.55" evidence="10"/>
<accession>A0ABY8C0F3</accession>
<evidence type="ECO:0000256" key="9">
    <source>
        <dbReference type="ARBA" id="ARBA00049228"/>
    </source>
</evidence>
<evidence type="ECO:0000256" key="1">
    <source>
        <dbReference type="ARBA" id="ARBA00001954"/>
    </source>
</evidence>
<evidence type="ECO:0000256" key="2">
    <source>
        <dbReference type="ARBA" id="ARBA00004063"/>
    </source>
</evidence>
<evidence type="ECO:0000256" key="10">
    <source>
        <dbReference type="NCBIfam" id="TIGR02408"/>
    </source>
</evidence>
<keyword evidence="5" id="KW-0479">Metal-binding</keyword>
<evidence type="ECO:0000313" key="12">
    <source>
        <dbReference type="Proteomes" id="UP001214553"/>
    </source>
</evidence>
<evidence type="ECO:0000256" key="3">
    <source>
        <dbReference type="ARBA" id="ARBA00007851"/>
    </source>
</evidence>
<evidence type="ECO:0000313" key="11">
    <source>
        <dbReference type="EMBL" id="WEG09939.1"/>
    </source>
</evidence>
<evidence type="ECO:0000256" key="8">
    <source>
        <dbReference type="ARBA" id="ARBA00023004"/>
    </source>
</evidence>
<dbReference type="NCBIfam" id="TIGR02408">
    <property type="entry name" value="ectoine_ThpD"/>
    <property type="match status" value="1"/>
</dbReference>
<dbReference type="GO" id="GO:0016491">
    <property type="term" value="F:oxidoreductase activity"/>
    <property type="evidence" value="ECO:0007669"/>
    <property type="project" value="UniProtKB-KW"/>
</dbReference>
<proteinExistence type="inferred from homology"/>
<evidence type="ECO:0000256" key="4">
    <source>
        <dbReference type="ARBA" id="ARBA00011738"/>
    </source>
</evidence>
<comment type="similarity">
    <text evidence="3">Belongs to the PhyH family. EctD subfamily.</text>
</comment>
<keyword evidence="6" id="KW-0223">Dioxygenase</keyword>